<keyword evidence="2" id="KW-0449">Lipoprotein</keyword>
<sequence length="147" mass="15345">MKILLPIALVATAAALSACGSTNTKGSWACSAETGTSCAPISAIDNSAPRRGAPGTASSATGIEGAGPVRWWAPDPFVFSSDQGGVRREGDQVIRIVFAPWVDAQGDLHHRSEVMAVMRRGGWWMPAPSTATASAQIDRLGRNALEK</sequence>
<dbReference type="PROSITE" id="PS51257">
    <property type="entry name" value="PROKAR_LIPOPROTEIN"/>
    <property type="match status" value="1"/>
</dbReference>
<evidence type="ECO:0000313" key="2">
    <source>
        <dbReference type="EMBL" id="QYC12373.1"/>
    </source>
</evidence>
<reference evidence="2 3" key="1">
    <citation type="submission" date="2021-07" db="EMBL/GenBank/DDBJ databases">
        <title>Isolation and characterization of bacteria from a gold mining with a capacity of golden bioaccumulation.</title>
        <authorList>
            <person name="Yang X.J."/>
        </authorList>
    </citation>
    <scope>NUCLEOTIDE SEQUENCE [LARGE SCALE GENOMIC DNA]</scope>
    <source>
        <strain evidence="2 3">Au29</strain>
        <plasmid evidence="2 3">unnamed1</plasmid>
    </source>
</reference>
<name>A0ABX8TPT9_9CAUL</name>
<organism evidence="2 3">
    <name type="scientific">Brevundimonas nasdae</name>
    <dbReference type="NCBI Taxonomy" id="172043"/>
    <lineage>
        <taxon>Bacteria</taxon>
        <taxon>Pseudomonadati</taxon>
        <taxon>Pseudomonadota</taxon>
        <taxon>Alphaproteobacteria</taxon>
        <taxon>Caulobacterales</taxon>
        <taxon>Caulobacteraceae</taxon>
        <taxon>Brevundimonas</taxon>
    </lineage>
</organism>
<protein>
    <submittedName>
        <fullName evidence="2">TraV family lipoprotein</fullName>
    </submittedName>
</protein>
<dbReference type="EMBL" id="CP080035">
    <property type="protein sequence ID" value="QYC12373.1"/>
    <property type="molecule type" value="Genomic_DNA"/>
</dbReference>
<evidence type="ECO:0000256" key="1">
    <source>
        <dbReference type="SAM" id="SignalP"/>
    </source>
</evidence>
<proteinExistence type="predicted"/>
<dbReference type="Proteomes" id="UP000824334">
    <property type="component" value="Plasmid unnamed1"/>
</dbReference>
<feature type="chain" id="PRO_5045856115" evidence="1">
    <location>
        <begin position="19"/>
        <end position="147"/>
    </location>
</feature>
<evidence type="ECO:0000313" key="3">
    <source>
        <dbReference type="Proteomes" id="UP000824334"/>
    </source>
</evidence>
<geneLocation type="plasmid" evidence="2 3">
    <name>unnamed1</name>
</geneLocation>
<accession>A0ABX8TPT9</accession>
<keyword evidence="3" id="KW-1185">Reference proteome</keyword>
<keyword evidence="2" id="KW-0614">Plasmid</keyword>
<keyword evidence="1" id="KW-0732">Signal</keyword>
<feature type="signal peptide" evidence="1">
    <location>
        <begin position="1"/>
        <end position="18"/>
    </location>
</feature>
<gene>
    <name evidence="2" type="ORF">KWG56_18605</name>
</gene>